<proteinExistence type="predicted"/>
<name>A0ABY9R0H4_9BACT</name>
<protein>
    <submittedName>
        <fullName evidence="4">Chemotaxis protein</fullName>
    </submittedName>
</protein>
<dbReference type="Gene3D" id="2.40.50.180">
    <property type="entry name" value="CheA-289, Domain 4"/>
    <property type="match status" value="1"/>
</dbReference>
<dbReference type="PANTHER" id="PTHR47233">
    <property type="entry name" value="CHEMOTAXIS PROTEIN CHEV"/>
    <property type="match status" value="1"/>
</dbReference>
<keyword evidence="1" id="KW-0597">Phosphoprotein</keyword>
<dbReference type="PROSITE" id="PS50110">
    <property type="entry name" value="RESPONSE_REGULATORY"/>
    <property type="match status" value="1"/>
</dbReference>
<sequence length="323" mass="35751">MSQTNILLESGTNELEIIEFYIEETLPGGGVYRGYYGMNVAKVLEIIRRPTVTGVPSKHHPAALGTFNLRGRVLPLVDLGGWLGKQVAASDALKVIVSEFSGMVTAFLVSGVTRIHRLSWSQVEAPDMHMQTYSGQSVIGVVRFEDRIVFLLDMEKIVASMNPRADIGATLAAVEPVVTQGEQWHVLIADDSSAIRNMIGSTLEKAGFRVTRTSSGREAWDVLVDWRKRSEEERKHIYDYVDLVVSDIEMPEMDGHNLTRRIKEDQVLQKLPVVLFSSLITDALRHKGAAVGADDQISKPDLPGLTERVRGLIERFRQGASAA</sequence>
<dbReference type="Gene3D" id="2.30.30.40">
    <property type="entry name" value="SH3 Domains"/>
    <property type="match status" value="1"/>
</dbReference>
<feature type="modified residue" description="4-aspartylphosphate" evidence="1">
    <location>
        <position position="247"/>
    </location>
</feature>
<dbReference type="InterPro" id="IPR002545">
    <property type="entry name" value="CheW-lke_dom"/>
</dbReference>
<accession>A0ABY9R0H4</accession>
<dbReference type="Proteomes" id="UP001180616">
    <property type="component" value="Chromosome"/>
</dbReference>
<dbReference type="SMART" id="SM00260">
    <property type="entry name" value="CheW"/>
    <property type="match status" value="1"/>
</dbReference>
<evidence type="ECO:0000256" key="1">
    <source>
        <dbReference type="PROSITE-ProRule" id="PRU00169"/>
    </source>
</evidence>
<feature type="domain" description="CheW-like" evidence="3">
    <location>
        <begin position="14"/>
        <end position="163"/>
    </location>
</feature>
<dbReference type="InterPro" id="IPR024181">
    <property type="entry name" value="Chemotax_regulator_CheV"/>
</dbReference>
<keyword evidence="5" id="KW-1185">Reference proteome</keyword>
<dbReference type="SUPFAM" id="SSF52172">
    <property type="entry name" value="CheY-like"/>
    <property type="match status" value="1"/>
</dbReference>
<dbReference type="PANTHER" id="PTHR47233:SF3">
    <property type="entry name" value="CHEMOTAXIS PROTEIN CHEV"/>
    <property type="match status" value="1"/>
</dbReference>
<evidence type="ECO:0000313" key="4">
    <source>
        <dbReference type="EMBL" id="WMW65270.1"/>
    </source>
</evidence>
<evidence type="ECO:0000313" key="5">
    <source>
        <dbReference type="Proteomes" id="UP001180616"/>
    </source>
</evidence>
<dbReference type="SUPFAM" id="SSF50341">
    <property type="entry name" value="CheW-like"/>
    <property type="match status" value="1"/>
</dbReference>
<dbReference type="SMART" id="SM00448">
    <property type="entry name" value="REC"/>
    <property type="match status" value="1"/>
</dbReference>
<dbReference type="RefSeq" id="WP_167123061.1">
    <property type="nucleotide sequence ID" value="NZ_CP133659.1"/>
</dbReference>
<dbReference type="Gene3D" id="3.40.50.2300">
    <property type="match status" value="1"/>
</dbReference>
<dbReference type="InterPro" id="IPR036061">
    <property type="entry name" value="CheW-like_dom_sf"/>
</dbReference>
<dbReference type="EMBL" id="CP133659">
    <property type="protein sequence ID" value="WMW65270.1"/>
    <property type="molecule type" value="Genomic_DNA"/>
</dbReference>
<dbReference type="InterPro" id="IPR001789">
    <property type="entry name" value="Sig_transdc_resp-reg_receiver"/>
</dbReference>
<gene>
    <name evidence="4" type="ORF">KPS_003384</name>
</gene>
<dbReference type="Pfam" id="PF01584">
    <property type="entry name" value="CheW"/>
    <property type="match status" value="1"/>
</dbReference>
<dbReference type="InterPro" id="IPR011006">
    <property type="entry name" value="CheY-like_superfamily"/>
</dbReference>
<evidence type="ECO:0000259" key="2">
    <source>
        <dbReference type="PROSITE" id="PS50110"/>
    </source>
</evidence>
<feature type="domain" description="Response regulatory" evidence="2">
    <location>
        <begin position="185"/>
        <end position="314"/>
    </location>
</feature>
<dbReference type="PIRSF" id="PIRSF002867">
    <property type="entry name" value="CheV"/>
    <property type="match status" value="1"/>
</dbReference>
<dbReference type="Pfam" id="PF00072">
    <property type="entry name" value="Response_reg"/>
    <property type="match status" value="1"/>
</dbReference>
<evidence type="ECO:0000259" key="3">
    <source>
        <dbReference type="PROSITE" id="PS50851"/>
    </source>
</evidence>
<dbReference type="PROSITE" id="PS50851">
    <property type="entry name" value="CHEW"/>
    <property type="match status" value="1"/>
</dbReference>
<organism evidence="4 5">
    <name type="scientific">Nitratidesulfovibrio liaohensis</name>
    <dbReference type="NCBI Taxonomy" id="2604158"/>
    <lineage>
        <taxon>Bacteria</taxon>
        <taxon>Pseudomonadati</taxon>
        <taxon>Thermodesulfobacteriota</taxon>
        <taxon>Desulfovibrionia</taxon>
        <taxon>Desulfovibrionales</taxon>
        <taxon>Desulfovibrionaceae</taxon>
        <taxon>Nitratidesulfovibrio</taxon>
    </lineage>
</organism>
<reference evidence="4" key="1">
    <citation type="submission" date="2023-09" db="EMBL/GenBank/DDBJ databases">
        <authorList>
            <consortium name="CW5 consortium"/>
            <person name="Lu C.-W."/>
        </authorList>
    </citation>
    <scope>NUCLEOTIDE SEQUENCE</scope>
    <source>
        <strain evidence="4">KPS</strain>
    </source>
</reference>